<dbReference type="PANTHER" id="PTHR43162">
    <property type="match status" value="1"/>
</dbReference>
<accession>A0ABT7GR24</accession>
<dbReference type="InterPro" id="IPR016040">
    <property type="entry name" value="NAD(P)-bd_dom"/>
</dbReference>
<proteinExistence type="predicted"/>
<evidence type="ECO:0000259" key="1">
    <source>
        <dbReference type="Pfam" id="PF13460"/>
    </source>
</evidence>
<sequence>MTKNTNETQTAQNTVTLVIGGNGKTGRRVAERLEARGRAVRIGSRTGEPAFDWNRPETWGPALEGVDRAYVTYHPDLAFPGAADRIGAFAEAAVAAGTRRLVLLSGRGEEAARIAEDRLKDSGADWTVVRASWFNQNFDEYFFLDSVLAGEIALPVGDAVEAFVDADDIADVVVAALTDDRHVGRTYELSGPRLLGFAEVAAELSKATGREIAYVPVTDAQYRAVLNEHGLPEEFADLFTLISDGRNAHLVHGVEEVLGRPARDFADYAREAAASGVWDARG</sequence>
<name>A0ABT7GR24_9ACTN</name>
<evidence type="ECO:0000313" key="3">
    <source>
        <dbReference type="Proteomes" id="UP001223390"/>
    </source>
</evidence>
<dbReference type="Gene3D" id="3.90.25.10">
    <property type="entry name" value="UDP-galactose 4-epimerase, domain 1"/>
    <property type="match status" value="1"/>
</dbReference>
<dbReference type="Pfam" id="PF13460">
    <property type="entry name" value="NAD_binding_10"/>
    <property type="match status" value="1"/>
</dbReference>
<gene>
    <name evidence="2" type="ORF">QEZ40_005981</name>
</gene>
<dbReference type="EMBL" id="JASITI010000006">
    <property type="protein sequence ID" value="MDK9495334.1"/>
    <property type="molecule type" value="Genomic_DNA"/>
</dbReference>
<organism evidence="2 3">
    <name type="scientific">Streptomyces katrae</name>
    <dbReference type="NCBI Taxonomy" id="68223"/>
    <lineage>
        <taxon>Bacteria</taxon>
        <taxon>Bacillati</taxon>
        <taxon>Actinomycetota</taxon>
        <taxon>Actinomycetes</taxon>
        <taxon>Kitasatosporales</taxon>
        <taxon>Streptomycetaceae</taxon>
        <taxon>Streptomyces</taxon>
    </lineage>
</organism>
<dbReference type="InterPro" id="IPR036291">
    <property type="entry name" value="NAD(P)-bd_dom_sf"/>
</dbReference>
<comment type="caution">
    <text evidence="2">The sequence shown here is derived from an EMBL/GenBank/DDBJ whole genome shotgun (WGS) entry which is preliminary data.</text>
</comment>
<reference evidence="2 3" key="1">
    <citation type="submission" date="2023-05" db="EMBL/GenBank/DDBJ databases">
        <title>Sequencing and Assembly of Streptomyces sp. NP73.</title>
        <authorList>
            <person name="Konwar A.N."/>
            <person name="Saikia K."/>
            <person name="Thakur D."/>
        </authorList>
    </citation>
    <scope>NUCLEOTIDE SEQUENCE [LARGE SCALE GENOMIC DNA]</scope>
    <source>
        <strain evidence="2 3">NP73</strain>
    </source>
</reference>
<dbReference type="PANTHER" id="PTHR43162:SF1">
    <property type="entry name" value="PRESTALK A DIFFERENTIATION PROTEIN A"/>
    <property type="match status" value="1"/>
</dbReference>
<dbReference type="InterPro" id="IPR051604">
    <property type="entry name" value="Ergot_Alk_Oxidoreductase"/>
</dbReference>
<dbReference type="Gene3D" id="3.40.50.720">
    <property type="entry name" value="NAD(P)-binding Rossmann-like Domain"/>
    <property type="match status" value="1"/>
</dbReference>
<keyword evidence="3" id="KW-1185">Reference proteome</keyword>
<dbReference type="RefSeq" id="WP_125815147.1">
    <property type="nucleotide sequence ID" value="NZ_JASITI010000006.1"/>
</dbReference>
<evidence type="ECO:0000313" key="2">
    <source>
        <dbReference type="EMBL" id="MDK9495334.1"/>
    </source>
</evidence>
<feature type="domain" description="NAD(P)-binding" evidence="1">
    <location>
        <begin position="20"/>
        <end position="179"/>
    </location>
</feature>
<protein>
    <submittedName>
        <fullName evidence="2">NAD(P)H-binding protein</fullName>
    </submittedName>
</protein>
<dbReference type="SUPFAM" id="SSF51735">
    <property type="entry name" value="NAD(P)-binding Rossmann-fold domains"/>
    <property type="match status" value="1"/>
</dbReference>
<dbReference type="Proteomes" id="UP001223390">
    <property type="component" value="Unassembled WGS sequence"/>
</dbReference>